<dbReference type="RefSeq" id="WP_185691876.1">
    <property type="nucleotide sequence ID" value="NZ_JACHVA010000046.1"/>
</dbReference>
<dbReference type="Proteomes" id="UP000525652">
    <property type="component" value="Unassembled WGS sequence"/>
</dbReference>
<dbReference type="EMBL" id="JACHVA010000046">
    <property type="protein sequence ID" value="MBC2601151.1"/>
    <property type="molecule type" value="Genomic_DNA"/>
</dbReference>
<reference evidence="2 3" key="1">
    <citation type="submission" date="2020-07" db="EMBL/GenBank/DDBJ databases">
        <authorList>
            <person name="Feng X."/>
        </authorList>
    </citation>
    <scope>NUCLEOTIDE SEQUENCE [LARGE SCALE GENOMIC DNA]</scope>
    <source>
        <strain evidence="2 3">JCM14086</strain>
    </source>
</reference>
<proteinExistence type="predicted"/>
<evidence type="ECO:0000313" key="3">
    <source>
        <dbReference type="Proteomes" id="UP000525652"/>
    </source>
</evidence>
<organism evidence="2 3">
    <name type="scientific">Puniceicoccus vermicola</name>
    <dbReference type="NCBI Taxonomy" id="388746"/>
    <lineage>
        <taxon>Bacteria</taxon>
        <taxon>Pseudomonadati</taxon>
        <taxon>Verrucomicrobiota</taxon>
        <taxon>Opitutia</taxon>
        <taxon>Puniceicoccales</taxon>
        <taxon>Puniceicoccaceae</taxon>
        <taxon>Puniceicoccus</taxon>
    </lineage>
</organism>
<gene>
    <name evidence="2" type="ORF">H5P30_05075</name>
</gene>
<sequence length="128" mass="14834">MRKYASQIELEMKPSLWTSLGIYFETTKSTEIAEWESGLTVSFESCVLPVVRLFWGNDIIGEVGLLREHWVQNQALRLFRSTNWDREEFSPQIKHSKHKRPSAVASFAGSSTFDRIKPKTGNRKTENR</sequence>
<name>A0A7X1AW91_9BACT</name>
<accession>A0A7X1AW91</accession>
<protein>
    <submittedName>
        <fullName evidence="2">Uncharacterized protein</fullName>
    </submittedName>
</protein>
<feature type="region of interest" description="Disordered" evidence="1">
    <location>
        <begin position="90"/>
        <end position="128"/>
    </location>
</feature>
<comment type="caution">
    <text evidence="2">The sequence shown here is derived from an EMBL/GenBank/DDBJ whole genome shotgun (WGS) entry which is preliminary data.</text>
</comment>
<evidence type="ECO:0000313" key="2">
    <source>
        <dbReference type="EMBL" id="MBC2601151.1"/>
    </source>
</evidence>
<dbReference type="AlphaFoldDB" id="A0A7X1AW91"/>
<keyword evidence="3" id="KW-1185">Reference proteome</keyword>
<evidence type="ECO:0000256" key="1">
    <source>
        <dbReference type="SAM" id="MobiDB-lite"/>
    </source>
</evidence>